<evidence type="ECO:0000313" key="2">
    <source>
        <dbReference type="EMBL" id="QOV20191.1"/>
    </source>
</evidence>
<feature type="transmembrane region" description="Helical" evidence="1">
    <location>
        <begin position="106"/>
        <end position="125"/>
    </location>
</feature>
<proteinExistence type="predicted"/>
<evidence type="ECO:0000256" key="1">
    <source>
        <dbReference type="SAM" id="Phobius"/>
    </source>
</evidence>
<keyword evidence="1" id="KW-1133">Transmembrane helix</keyword>
<feature type="transmembrane region" description="Helical" evidence="1">
    <location>
        <begin position="131"/>
        <end position="150"/>
    </location>
</feature>
<keyword evidence="1" id="KW-0812">Transmembrane</keyword>
<feature type="transmembrane region" description="Helical" evidence="1">
    <location>
        <begin position="21"/>
        <end position="41"/>
    </location>
</feature>
<keyword evidence="1" id="KW-0472">Membrane</keyword>
<dbReference type="AlphaFoldDB" id="A0A7M2RJE3"/>
<organism evidence="2 3">
    <name type="scientific">Blautia liquoris</name>
    <dbReference type="NCBI Taxonomy" id="2779518"/>
    <lineage>
        <taxon>Bacteria</taxon>
        <taxon>Bacillati</taxon>
        <taxon>Bacillota</taxon>
        <taxon>Clostridia</taxon>
        <taxon>Lachnospirales</taxon>
        <taxon>Lachnospiraceae</taxon>
        <taxon>Blautia</taxon>
    </lineage>
</organism>
<dbReference type="Proteomes" id="UP000593601">
    <property type="component" value="Chromosome"/>
</dbReference>
<gene>
    <name evidence="2" type="ORF">INP51_04375</name>
</gene>
<dbReference type="EMBL" id="CP063304">
    <property type="protein sequence ID" value="QOV20191.1"/>
    <property type="molecule type" value="Genomic_DNA"/>
</dbReference>
<protein>
    <submittedName>
        <fullName evidence="2">Stage II sporulation protein M</fullName>
    </submittedName>
</protein>
<dbReference type="RefSeq" id="WP_193736511.1">
    <property type="nucleotide sequence ID" value="NZ_CP063304.1"/>
</dbReference>
<dbReference type="KEGG" id="bliq:INP51_04375"/>
<keyword evidence="3" id="KW-1185">Reference proteome</keyword>
<reference evidence="2 3" key="1">
    <citation type="submission" date="2020-10" db="EMBL/GenBank/DDBJ databases">
        <title>Blautia liquoris sp.nov., isolated from the mud in a fermentation cellar used for the production of Chinese strong-flavoured liquor.</title>
        <authorList>
            <person name="Lu L."/>
        </authorList>
    </citation>
    <scope>NUCLEOTIDE SEQUENCE [LARGE SCALE GENOMIC DNA]</scope>
    <source>
        <strain evidence="2 3">LZLJ-3</strain>
    </source>
</reference>
<name>A0A7M2RJE3_9FIRM</name>
<feature type="transmembrane region" description="Helical" evidence="1">
    <location>
        <begin position="170"/>
        <end position="195"/>
    </location>
</feature>
<sequence length="203" mass="22636">MQKGYLKRYFYKFTRMPYGSIFLFMFLGGFLGGIIFGNVAWSIRPGAITGLNILNAGSWMKINGSVKNYLHYLTRERLRGPVLLMVLGFTTCGMAAVYLALIWLGFLGGLICSAALLQLGVMGMLNLLGSLFLPIICYLPGIAILFNQVFLMSEKSSKKSIDGMKEYGKYLLICVLILLLLVVGILVECYVNPVIVNLFRKIF</sequence>
<accession>A0A7M2RJE3</accession>
<evidence type="ECO:0000313" key="3">
    <source>
        <dbReference type="Proteomes" id="UP000593601"/>
    </source>
</evidence>